<evidence type="ECO:0000256" key="1">
    <source>
        <dbReference type="SAM" id="MobiDB-lite"/>
    </source>
</evidence>
<evidence type="ECO:0000259" key="2">
    <source>
        <dbReference type="Pfam" id="PF09995"/>
    </source>
</evidence>
<dbReference type="OrthoDB" id="3422701at2"/>
<evidence type="ECO:0000313" key="4">
    <source>
        <dbReference type="Proteomes" id="UP000182241"/>
    </source>
</evidence>
<dbReference type="STRING" id="57704.SAMN04489793_0205"/>
<name>A0A1H4IC10_TSUTY</name>
<dbReference type="EMBL" id="FNSA01000001">
    <property type="protein sequence ID" value="SEB31236.1"/>
    <property type="molecule type" value="Genomic_DNA"/>
</dbReference>
<proteinExistence type="predicted"/>
<sequence>MTLSAEPHATPAAATDTAPPAPPAHPVDPVAEGYRITITAPARPAHVLTTLTDAMDVTSLAAGAANVVMQLVNKPVAYGVMESPVDSGSLYKHPVKRTRTTISYLAVAVLGTPEDKARYREAVNTAHRQVRSTASSPVKYNAMDRGLQLWVAMCLYIGYEDTHQLLRGRMNREQRALFYRDAAPLGTTLQVPADLWPATPEEFDAKWVELCATRINPDETARTYLRQLVDFTFVGNLPEPIKAFNRFQNAGFLAPKFREAMEIEWTARDQRRFDAFWRLVAFSNRFTPLALRRLPYHLLLADLRLRAKFGRRLV</sequence>
<dbReference type="KEGG" id="tsm:ASU32_23705"/>
<dbReference type="GO" id="GO:0016491">
    <property type="term" value="F:oxidoreductase activity"/>
    <property type="evidence" value="ECO:0007669"/>
    <property type="project" value="InterPro"/>
</dbReference>
<feature type="compositionally biased region" description="Low complexity" evidence="1">
    <location>
        <begin position="1"/>
        <end position="18"/>
    </location>
</feature>
<protein>
    <submittedName>
        <fullName evidence="3">Uncharacterized conserved protein, DUF2236 family</fullName>
    </submittedName>
</protein>
<dbReference type="PANTHER" id="PTHR36151:SF3">
    <property type="entry name" value="ER-BOUND OXYGENASE MPAB_MPAB'_RUBBER OXYGENASE CATALYTIC DOMAIN-CONTAINING PROTEIN"/>
    <property type="match status" value="1"/>
</dbReference>
<accession>A0A1H4IC10</accession>
<dbReference type="AlphaFoldDB" id="A0A1H4IC10"/>
<feature type="domain" description="ER-bound oxygenase mpaB/mpaB'/Rubber oxygenase catalytic" evidence="2">
    <location>
        <begin position="58"/>
        <end position="281"/>
    </location>
</feature>
<organism evidence="3 4">
    <name type="scientific">Tsukamurella tyrosinosolvens</name>
    <dbReference type="NCBI Taxonomy" id="57704"/>
    <lineage>
        <taxon>Bacteria</taxon>
        <taxon>Bacillati</taxon>
        <taxon>Actinomycetota</taxon>
        <taxon>Actinomycetes</taxon>
        <taxon>Mycobacteriales</taxon>
        <taxon>Tsukamurellaceae</taxon>
        <taxon>Tsukamurella</taxon>
    </lineage>
</organism>
<gene>
    <name evidence="3" type="ORF">SAMN04489793_0205</name>
</gene>
<dbReference type="Pfam" id="PF09995">
    <property type="entry name" value="MPAB_Lcp_cat"/>
    <property type="match status" value="1"/>
</dbReference>
<dbReference type="RefSeq" id="WP_068740265.1">
    <property type="nucleotide sequence ID" value="NZ_CBDRGN010000002.1"/>
</dbReference>
<dbReference type="Proteomes" id="UP000182241">
    <property type="component" value="Unassembled WGS sequence"/>
</dbReference>
<keyword evidence="4" id="KW-1185">Reference proteome</keyword>
<feature type="region of interest" description="Disordered" evidence="1">
    <location>
        <begin position="1"/>
        <end position="29"/>
    </location>
</feature>
<reference evidence="4" key="1">
    <citation type="submission" date="2016-10" db="EMBL/GenBank/DDBJ databases">
        <authorList>
            <person name="Varghese N."/>
            <person name="Submissions S."/>
        </authorList>
    </citation>
    <scope>NUCLEOTIDE SEQUENCE [LARGE SCALE GENOMIC DNA]</scope>
    <source>
        <strain evidence="4">DSM 44234</strain>
    </source>
</reference>
<evidence type="ECO:0000313" key="3">
    <source>
        <dbReference type="EMBL" id="SEB31236.1"/>
    </source>
</evidence>
<dbReference type="InterPro" id="IPR018713">
    <property type="entry name" value="MPAB/Lcp_cat_dom"/>
</dbReference>
<dbReference type="PANTHER" id="PTHR36151">
    <property type="entry name" value="BLR2777 PROTEIN"/>
    <property type="match status" value="1"/>
</dbReference>